<dbReference type="PANTHER" id="PTHR30502">
    <property type="entry name" value="2-KETO-3-DEOXY-L-RHAMNONATE ALDOLASE"/>
    <property type="match status" value="1"/>
</dbReference>
<comment type="similarity">
    <text evidence="1">Belongs to the HpcH/HpaI aldolase family.</text>
</comment>
<proteinExistence type="inferred from homology"/>
<evidence type="ECO:0000256" key="1">
    <source>
        <dbReference type="ARBA" id="ARBA00005568"/>
    </source>
</evidence>
<keyword evidence="2" id="KW-0479">Metal-binding</keyword>
<feature type="domain" description="HpcH/HpaI aldolase/citrate lyase" evidence="4">
    <location>
        <begin position="3"/>
        <end position="161"/>
    </location>
</feature>
<protein>
    <recommendedName>
        <fullName evidence="4">HpcH/HpaI aldolase/citrate lyase domain-containing protein</fullName>
    </recommendedName>
</protein>
<dbReference type="EMBL" id="UINC01141805">
    <property type="protein sequence ID" value="SVD29763.1"/>
    <property type="molecule type" value="Genomic_DNA"/>
</dbReference>
<dbReference type="GO" id="GO:0005737">
    <property type="term" value="C:cytoplasm"/>
    <property type="evidence" value="ECO:0007669"/>
    <property type="project" value="TreeGrafter"/>
</dbReference>
<sequence>SIKPILDSGVDGIIVPQVTGVDEVKKVVADCRYPPTGNRGFGPRRGMDYGRKSLDKYLEESPEELFVAVMLEHENAVREIEEIVNIPGLDSVVIGTMDLSGSLGHLGDRSHPAVVSAIQTIIDAARRKNIYVGMGLGYEPELARHWLERGVQWIQFGCDYEYIVQGASQLFDSVR</sequence>
<dbReference type="Pfam" id="PF03328">
    <property type="entry name" value="HpcH_HpaI"/>
    <property type="match status" value="1"/>
</dbReference>
<evidence type="ECO:0000259" key="4">
    <source>
        <dbReference type="Pfam" id="PF03328"/>
    </source>
</evidence>
<organism evidence="5">
    <name type="scientific">marine metagenome</name>
    <dbReference type="NCBI Taxonomy" id="408172"/>
    <lineage>
        <taxon>unclassified sequences</taxon>
        <taxon>metagenomes</taxon>
        <taxon>ecological metagenomes</taxon>
    </lineage>
</organism>
<dbReference type="InterPro" id="IPR050251">
    <property type="entry name" value="HpcH-HpaI_aldolase"/>
</dbReference>
<evidence type="ECO:0000256" key="3">
    <source>
        <dbReference type="ARBA" id="ARBA00023239"/>
    </source>
</evidence>
<dbReference type="Gene3D" id="3.20.20.60">
    <property type="entry name" value="Phosphoenolpyruvate-binding domains"/>
    <property type="match status" value="1"/>
</dbReference>
<dbReference type="GO" id="GO:0046872">
    <property type="term" value="F:metal ion binding"/>
    <property type="evidence" value="ECO:0007669"/>
    <property type="project" value="UniProtKB-KW"/>
</dbReference>
<feature type="non-terminal residue" evidence="5">
    <location>
        <position position="1"/>
    </location>
</feature>
<dbReference type="AlphaFoldDB" id="A0A382U6A0"/>
<dbReference type="SUPFAM" id="SSF51621">
    <property type="entry name" value="Phosphoenolpyruvate/pyruvate domain"/>
    <property type="match status" value="1"/>
</dbReference>
<name>A0A382U6A0_9ZZZZ</name>
<evidence type="ECO:0000313" key="5">
    <source>
        <dbReference type="EMBL" id="SVD29763.1"/>
    </source>
</evidence>
<accession>A0A382U6A0</accession>
<reference evidence="5" key="1">
    <citation type="submission" date="2018-05" db="EMBL/GenBank/DDBJ databases">
        <authorList>
            <person name="Lanie J.A."/>
            <person name="Ng W.-L."/>
            <person name="Kazmierczak K.M."/>
            <person name="Andrzejewski T.M."/>
            <person name="Davidsen T.M."/>
            <person name="Wayne K.J."/>
            <person name="Tettelin H."/>
            <person name="Glass J.I."/>
            <person name="Rusch D."/>
            <person name="Podicherti R."/>
            <person name="Tsui H.-C.T."/>
            <person name="Winkler M.E."/>
        </authorList>
    </citation>
    <scope>NUCLEOTIDE SEQUENCE</scope>
</reference>
<dbReference type="InterPro" id="IPR005000">
    <property type="entry name" value="Aldolase/citrate-lyase_domain"/>
</dbReference>
<dbReference type="InterPro" id="IPR040442">
    <property type="entry name" value="Pyrv_kinase-like_dom_sf"/>
</dbReference>
<gene>
    <name evidence="5" type="ORF">METZ01_LOCUS382617</name>
</gene>
<dbReference type="PANTHER" id="PTHR30502:SF0">
    <property type="entry name" value="PHOSPHOENOLPYRUVATE CARBOXYLASE FAMILY PROTEIN"/>
    <property type="match status" value="1"/>
</dbReference>
<dbReference type="GO" id="GO:0016832">
    <property type="term" value="F:aldehyde-lyase activity"/>
    <property type="evidence" value="ECO:0007669"/>
    <property type="project" value="TreeGrafter"/>
</dbReference>
<keyword evidence="3" id="KW-0456">Lyase</keyword>
<dbReference type="InterPro" id="IPR015813">
    <property type="entry name" value="Pyrv/PenolPyrv_kinase-like_dom"/>
</dbReference>
<evidence type="ECO:0000256" key="2">
    <source>
        <dbReference type="ARBA" id="ARBA00022723"/>
    </source>
</evidence>